<proteinExistence type="predicted"/>
<keyword evidence="1" id="KW-0472">Membrane</keyword>
<evidence type="ECO:0000313" key="2">
    <source>
        <dbReference type="EMBL" id="MDQ0466830.1"/>
    </source>
</evidence>
<evidence type="ECO:0000256" key="1">
    <source>
        <dbReference type="SAM" id="Phobius"/>
    </source>
</evidence>
<keyword evidence="1" id="KW-0812">Transmembrane</keyword>
<keyword evidence="3" id="KW-1185">Reference proteome</keyword>
<evidence type="ECO:0000313" key="3">
    <source>
        <dbReference type="Proteomes" id="UP001228905"/>
    </source>
</evidence>
<dbReference type="Proteomes" id="UP001228905">
    <property type="component" value="Unassembled WGS sequence"/>
</dbReference>
<accession>A0ABU0IZP9</accession>
<dbReference type="EMBL" id="JAUSVS010000015">
    <property type="protein sequence ID" value="MDQ0466830.1"/>
    <property type="molecule type" value="Genomic_DNA"/>
</dbReference>
<feature type="transmembrane region" description="Helical" evidence="1">
    <location>
        <begin position="57"/>
        <end position="76"/>
    </location>
</feature>
<dbReference type="RefSeq" id="WP_307353009.1">
    <property type="nucleotide sequence ID" value="NZ_JAUSVS010000015.1"/>
</dbReference>
<feature type="transmembrane region" description="Helical" evidence="1">
    <location>
        <begin position="26"/>
        <end position="45"/>
    </location>
</feature>
<protein>
    <recommendedName>
        <fullName evidence="4">DUF202 domain-containing protein</fullName>
    </recommendedName>
</protein>
<gene>
    <name evidence="2" type="ORF">QO010_004626</name>
</gene>
<sequence>MPPPDLSTPEGRAAYAKELGQVARPLRWGGLGAIGLSAIGVWWVRSQDIPVLHSAPGLAFVGLMLAGWVLIGFAIAQRTAYHRRRLSEK</sequence>
<keyword evidence="1" id="KW-1133">Transmembrane helix</keyword>
<organism evidence="2 3">
    <name type="scientific">Caulobacter ginsengisoli</name>
    <dbReference type="NCBI Taxonomy" id="400775"/>
    <lineage>
        <taxon>Bacteria</taxon>
        <taxon>Pseudomonadati</taxon>
        <taxon>Pseudomonadota</taxon>
        <taxon>Alphaproteobacteria</taxon>
        <taxon>Caulobacterales</taxon>
        <taxon>Caulobacteraceae</taxon>
        <taxon>Caulobacter</taxon>
    </lineage>
</organism>
<name>A0ABU0IZP9_9CAUL</name>
<evidence type="ECO:0008006" key="4">
    <source>
        <dbReference type="Google" id="ProtNLM"/>
    </source>
</evidence>
<reference evidence="2 3" key="1">
    <citation type="submission" date="2023-07" db="EMBL/GenBank/DDBJ databases">
        <title>Genomic Encyclopedia of Type Strains, Phase IV (KMG-IV): sequencing the most valuable type-strain genomes for metagenomic binning, comparative biology and taxonomic classification.</title>
        <authorList>
            <person name="Goeker M."/>
        </authorList>
    </citation>
    <scope>NUCLEOTIDE SEQUENCE [LARGE SCALE GENOMIC DNA]</scope>
    <source>
        <strain evidence="2 3">DSM 18695</strain>
    </source>
</reference>
<comment type="caution">
    <text evidence="2">The sequence shown here is derived from an EMBL/GenBank/DDBJ whole genome shotgun (WGS) entry which is preliminary data.</text>
</comment>